<dbReference type="InterPro" id="IPR036291">
    <property type="entry name" value="NAD(P)-bd_dom_sf"/>
</dbReference>
<accession>A0ABP8N8J6</accession>
<organism evidence="4 5">
    <name type="scientific">Nemorincola caseinilytica</name>
    <dbReference type="NCBI Taxonomy" id="2054315"/>
    <lineage>
        <taxon>Bacteria</taxon>
        <taxon>Pseudomonadati</taxon>
        <taxon>Bacteroidota</taxon>
        <taxon>Chitinophagia</taxon>
        <taxon>Chitinophagales</taxon>
        <taxon>Chitinophagaceae</taxon>
        <taxon>Nemorincola</taxon>
    </lineage>
</organism>
<evidence type="ECO:0000256" key="2">
    <source>
        <dbReference type="ARBA" id="ARBA00023002"/>
    </source>
</evidence>
<comment type="similarity">
    <text evidence="1 3">Belongs to the short-chain dehydrogenases/reductases (SDR) family.</text>
</comment>
<dbReference type="NCBIfam" id="NF004825">
    <property type="entry name" value="PRK06181.1"/>
    <property type="match status" value="1"/>
</dbReference>
<dbReference type="Pfam" id="PF00106">
    <property type="entry name" value="adh_short"/>
    <property type="match status" value="1"/>
</dbReference>
<reference evidence="5" key="1">
    <citation type="journal article" date="2019" name="Int. J. Syst. Evol. Microbiol.">
        <title>The Global Catalogue of Microorganisms (GCM) 10K type strain sequencing project: providing services to taxonomists for standard genome sequencing and annotation.</title>
        <authorList>
            <consortium name="The Broad Institute Genomics Platform"/>
            <consortium name="The Broad Institute Genome Sequencing Center for Infectious Disease"/>
            <person name="Wu L."/>
            <person name="Ma J."/>
        </authorList>
    </citation>
    <scope>NUCLEOTIDE SEQUENCE [LARGE SCALE GENOMIC DNA]</scope>
    <source>
        <strain evidence="5">JCM 32105</strain>
    </source>
</reference>
<dbReference type="PRINTS" id="PR00081">
    <property type="entry name" value="GDHRDH"/>
</dbReference>
<evidence type="ECO:0000256" key="1">
    <source>
        <dbReference type="ARBA" id="ARBA00006484"/>
    </source>
</evidence>
<dbReference type="PRINTS" id="PR00080">
    <property type="entry name" value="SDRFAMILY"/>
</dbReference>
<comment type="caution">
    <text evidence="4">The sequence shown here is derived from an EMBL/GenBank/DDBJ whole genome shotgun (WGS) entry which is preliminary data.</text>
</comment>
<dbReference type="PROSITE" id="PS00061">
    <property type="entry name" value="ADH_SHORT"/>
    <property type="match status" value="1"/>
</dbReference>
<sequence length="270" mass="29163">MGYYNNKIVIITGASSGIGKALAEAALAGGAKVAVCARNSAKLREMLPASDSLLCFQADVSREADCTAFITAVTEKWGGADVLINNAGISMRALFDEADPSVIRELMDVNFWGTVYCTKAALPHIMRSKGVVVGVSSIAGYRGLPARTGYSASKFAMQGFLEALRTELLHTGTHIMWVSPGFTASNIRNVARTADGSAQAETPLDEKKLMSAEECARIILDAIEKRKRSVIMTSQGKLTVWLNKLLPSLADKLVYKHFLNEPDSPLKKYN</sequence>
<evidence type="ECO:0000313" key="5">
    <source>
        <dbReference type="Proteomes" id="UP001500067"/>
    </source>
</evidence>
<name>A0ABP8N8J6_9BACT</name>
<dbReference type="Gene3D" id="3.40.50.720">
    <property type="entry name" value="NAD(P)-binding Rossmann-like Domain"/>
    <property type="match status" value="1"/>
</dbReference>
<proteinExistence type="inferred from homology"/>
<dbReference type="PANTHER" id="PTHR44196:SF1">
    <property type="entry name" value="DEHYDROGENASE_REDUCTASE SDR FAMILY MEMBER 7B"/>
    <property type="match status" value="1"/>
</dbReference>
<dbReference type="SUPFAM" id="SSF51735">
    <property type="entry name" value="NAD(P)-binding Rossmann-fold domains"/>
    <property type="match status" value="1"/>
</dbReference>
<evidence type="ECO:0000313" key="4">
    <source>
        <dbReference type="EMBL" id="GAA4461750.1"/>
    </source>
</evidence>
<evidence type="ECO:0000256" key="3">
    <source>
        <dbReference type="RuleBase" id="RU000363"/>
    </source>
</evidence>
<dbReference type="EMBL" id="BAABFA010000005">
    <property type="protein sequence ID" value="GAA4461750.1"/>
    <property type="molecule type" value="Genomic_DNA"/>
</dbReference>
<dbReference type="InterPro" id="IPR020904">
    <property type="entry name" value="Sc_DH/Rdtase_CS"/>
</dbReference>
<dbReference type="InterPro" id="IPR002347">
    <property type="entry name" value="SDR_fam"/>
</dbReference>
<keyword evidence="5" id="KW-1185">Reference proteome</keyword>
<gene>
    <name evidence="4" type="ORF">GCM10023093_06980</name>
</gene>
<protein>
    <submittedName>
        <fullName evidence="4">SDR family oxidoreductase</fullName>
    </submittedName>
</protein>
<keyword evidence="2" id="KW-0560">Oxidoreductase</keyword>
<dbReference type="PANTHER" id="PTHR44196">
    <property type="entry name" value="DEHYDROGENASE/REDUCTASE SDR FAMILY MEMBER 7B"/>
    <property type="match status" value="1"/>
</dbReference>
<dbReference type="Proteomes" id="UP001500067">
    <property type="component" value="Unassembled WGS sequence"/>
</dbReference>